<dbReference type="EMBL" id="VULY01000018">
    <property type="protein sequence ID" value="MSR93955.1"/>
    <property type="molecule type" value="Genomic_DNA"/>
</dbReference>
<evidence type="ECO:0000313" key="3">
    <source>
        <dbReference type="Proteomes" id="UP000434409"/>
    </source>
</evidence>
<gene>
    <name evidence="2" type="ORF">FYJ34_06730</name>
</gene>
<protein>
    <submittedName>
        <fullName evidence="2">Uncharacterized protein</fullName>
    </submittedName>
</protein>
<keyword evidence="1" id="KW-0472">Membrane</keyword>
<evidence type="ECO:0000313" key="2">
    <source>
        <dbReference type="EMBL" id="MSR93955.1"/>
    </source>
</evidence>
<comment type="caution">
    <text evidence="2">The sequence shown here is derived from an EMBL/GenBank/DDBJ whole genome shotgun (WGS) entry which is preliminary data.</text>
</comment>
<reference evidence="2 3" key="1">
    <citation type="submission" date="2019-08" db="EMBL/GenBank/DDBJ databases">
        <title>In-depth cultivation of the pig gut microbiome towards novel bacterial diversity and tailored functional studies.</title>
        <authorList>
            <person name="Wylensek D."/>
            <person name="Hitch T.C.A."/>
            <person name="Clavel T."/>
        </authorList>
    </citation>
    <scope>NUCLEOTIDE SEQUENCE [LARGE SCALE GENOMIC DNA]</scope>
    <source>
        <strain evidence="2 3">68-1-5</strain>
    </source>
</reference>
<keyword evidence="1" id="KW-1133">Transmembrane helix</keyword>
<keyword evidence="3" id="KW-1185">Reference proteome</keyword>
<dbReference type="AlphaFoldDB" id="A0A6N7V038"/>
<evidence type="ECO:0000256" key="1">
    <source>
        <dbReference type="SAM" id="Phobius"/>
    </source>
</evidence>
<organism evidence="2 3">
    <name type="scientific">Suipraeoptans intestinalis</name>
    <dbReference type="NCBI Taxonomy" id="2606628"/>
    <lineage>
        <taxon>Bacteria</taxon>
        <taxon>Bacillati</taxon>
        <taxon>Bacillota</taxon>
        <taxon>Clostridia</taxon>
        <taxon>Lachnospirales</taxon>
        <taxon>Lachnospiraceae</taxon>
        <taxon>Suipraeoptans</taxon>
    </lineage>
</organism>
<dbReference type="Proteomes" id="UP000434409">
    <property type="component" value="Unassembled WGS sequence"/>
</dbReference>
<dbReference type="RefSeq" id="WP_154477218.1">
    <property type="nucleotide sequence ID" value="NZ_VULY01000018.1"/>
</dbReference>
<name>A0A6N7V038_9FIRM</name>
<sequence length="87" mass="9454">MGIMMGCSVPLVTFASSGNPGQGAWQIVKDLIEPVLYCLVAVQAVRILKDRKLTEGIIFAVVCILAMIIVFHPELLKSIADNWAGRL</sequence>
<proteinExistence type="predicted"/>
<feature type="transmembrane region" description="Helical" evidence="1">
    <location>
        <begin position="56"/>
        <end position="76"/>
    </location>
</feature>
<accession>A0A6N7V038</accession>
<keyword evidence="1" id="KW-0812">Transmembrane</keyword>